<dbReference type="SUPFAM" id="SSF51905">
    <property type="entry name" value="FAD/NAD(P)-binding domain"/>
    <property type="match status" value="1"/>
</dbReference>
<evidence type="ECO:0000313" key="5">
    <source>
        <dbReference type="EMBL" id="MBB3114045.1"/>
    </source>
</evidence>
<evidence type="ECO:0000256" key="1">
    <source>
        <dbReference type="ARBA" id="ARBA00023002"/>
    </source>
</evidence>
<sequence length="549" mass="62521">MKTSQTDRSYDVIIVGAGIAGTILGTILARHQVKVLLIDSSSHPKFAIGESMIPGTSFMMRLMAERYDVPEIMYCSTFPLIRQNISSSCGIKRNFSFVYHREGESQNPLETTQLSVPNLPYGSEAHMYRQDTDAFMMTMAIKYGAVVKQRTMIKDVVITDTGVEVITSTDEAYSASYIVDGTGANSMLSRKLELKEEPTRMRTNTRSMFTHMINVLPFDALTDKNTHGLPSAFHRGTLHHIFDGGWLWVIPFDNHKDSTNRLCSVGLQLENRLHPKTDLSPEEEFQSFLDRFPDIAKQFAQAKPVRDWTASDRLQYSSHQVIGDRYCLLAHAAAFIDPLFSRGLAITVNTINALAQRLIDAVGSQSFRAEDFALVSKIIQESYDTNDRLVSCSYTAFRDFDLWNAWYRVWALGQAFTSLRFTQLLSKYYENRDLNWLMEVEKAPYPGGIVTDLEDYQVLFNQVASTVEAVRDDGLCPKEAAERIYGYYKAAEHFIPEHYQILNRDKRFISKMDPKSLLEVVEWGNTKAPQRIRELYFEGSASMFSLVQQ</sequence>
<dbReference type="InterPro" id="IPR036188">
    <property type="entry name" value="FAD/NAD-bd_sf"/>
</dbReference>
<dbReference type="PANTHER" id="PTHR43747:SF5">
    <property type="entry name" value="FAD-BINDING DOMAIN-CONTAINING PROTEIN"/>
    <property type="match status" value="1"/>
</dbReference>
<gene>
    <name evidence="5" type="ORF">FHS18_006161</name>
</gene>
<evidence type="ECO:0000256" key="4">
    <source>
        <dbReference type="SAM" id="Phobius"/>
    </source>
</evidence>
<keyword evidence="4" id="KW-1133">Transmembrane helix</keyword>
<dbReference type="RefSeq" id="WP_183604103.1">
    <property type="nucleotide sequence ID" value="NZ_JACHXK010000025.1"/>
</dbReference>
<evidence type="ECO:0000256" key="3">
    <source>
        <dbReference type="ARBA" id="ARBA00038396"/>
    </source>
</evidence>
<dbReference type="InterPro" id="IPR050816">
    <property type="entry name" value="Flavin-dep_Halogenase_NPB"/>
</dbReference>
<organism evidence="5 6">
    <name type="scientific">Paenibacillus phyllosphaerae</name>
    <dbReference type="NCBI Taxonomy" id="274593"/>
    <lineage>
        <taxon>Bacteria</taxon>
        <taxon>Bacillati</taxon>
        <taxon>Bacillota</taxon>
        <taxon>Bacilli</taxon>
        <taxon>Bacillales</taxon>
        <taxon>Paenibacillaceae</taxon>
        <taxon>Paenibacillus</taxon>
    </lineage>
</organism>
<keyword evidence="4" id="KW-0472">Membrane</keyword>
<dbReference type="Proteomes" id="UP000570361">
    <property type="component" value="Unassembled WGS sequence"/>
</dbReference>
<keyword evidence="4" id="KW-0812">Transmembrane</keyword>
<keyword evidence="1 5" id="KW-0560">Oxidoreductase</keyword>
<dbReference type="PANTHER" id="PTHR43747">
    <property type="entry name" value="FAD-BINDING PROTEIN"/>
    <property type="match status" value="1"/>
</dbReference>
<evidence type="ECO:0000256" key="2">
    <source>
        <dbReference type="ARBA" id="ARBA00023033"/>
    </source>
</evidence>
<evidence type="ECO:0000313" key="6">
    <source>
        <dbReference type="Proteomes" id="UP000570361"/>
    </source>
</evidence>
<dbReference type="Gene3D" id="3.50.50.60">
    <property type="entry name" value="FAD/NAD(P)-binding domain"/>
    <property type="match status" value="1"/>
</dbReference>
<dbReference type="EMBL" id="JACHXK010000025">
    <property type="protein sequence ID" value="MBB3114045.1"/>
    <property type="molecule type" value="Genomic_DNA"/>
</dbReference>
<dbReference type="EC" id="1.14.14.-" evidence="5"/>
<comment type="similarity">
    <text evidence="3">Belongs to the flavin-dependent halogenase family. Bacterial tryptophan halogenase subfamily.</text>
</comment>
<dbReference type="Pfam" id="PF04820">
    <property type="entry name" value="Trp_halogenase"/>
    <property type="match status" value="2"/>
</dbReference>
<accession>A0A7W5B433</accession>
<keyword evidence="2" id="KW-0503">Monooxygenase</keyword>
<proteinExistence type="inferred from homology"/>
<protein>
    <submittedName>
        <fullName evidence="5">FADH2 O2-dependent halogenase</fullName>
        <ecNumber evidence="5">1.14.14.-</ecNumber>
    </submittedName>
</protein>
<reference evidence="5 6" key="1">
    <citation type="submission" date="2020-08" db="EMBL/GenBank/DDBJ databases">
        <title>Genomic Encyclopedia of Type Strains, Phase III (KMG-III): the genomes of soil and plant-associated and newly described type strains.</title>
        <authorList>
            <person name="Whitman W."/>
        </authorList>
    </citation>
    <scope>NUCLEOTIDE SEQUENCE [LARGE SCALE GENOMIC DNA]</scope>
    <source>
        <strain evidence="5 6">CECT 5862</strain>
    </source>
</reference>
<dbReference type="PRINTS" id="PR00420">
    <property type="entry name" value="RNGMNOXGNASE"/>
</dbReference>
<dbReference type="GO" id="GO:0004497">
    <property type="term" value="F:monooxygenase activity"/>
    <property type="evidence" value="ECO:0007669"/>
    <property type="project" value="UniProtKB-KW"/>
</dbReference>
<keyword evidence="6" id="KW-1185">Reference proteome</keyword>
<feature type="transmembrane region" description="Helical" evidence="4">
    <location>
        <begin position="12"/>
        <end position="29"/>
    </location>
</feature>
<comment type="caution">
    <text evidence="5">The sequence shown here is derived from an EMBL/GenBank/DDBJ whole genome shotgun (WGS) entry which is preliminary data.</text>
</comment>
<dbReference type="InterPro" id="IPR006905">
    <property type="entry name" value="Flavin_halogenase"/>
</dbReference>
<dbReference type="AlphaFoldDB" id="A0A7W5B433"/>
<name>A0A7W5B433_9BACL</name>